<feature type="domain" description="Calcineurin-like phosphoesterase" evidence="2">
    <location>
        <begin position="45"/>
        <end position="134"/>
    </location>
</feature>
<dbReference type="EMBL" id="BATA01000053">
    <property type="protein sequence ID" value="GAD53211.1"/>
    <property type="molecule type" value="Genomic_DNA"/>
</dbReference>
<protein>
    <recommendedName>
        <fullName evidence="2">Calcineurin-like phosphoesterase domain-containing protein</fullName>
    </recommendedName>
</protein>
<dbReference type="Pfam" id="PF00149">
    <property type="entry name" value="Metallophos"/>
    <property type="match status" value="1"/>
</dbReference>
<feature type="region of interest" description="Disordered" evidence="1">
    <location>
        <begin position="158"/>
        <end position="178"/>
    </location>
</feature>
<name>U2YG63_9EURY</name>
<evidence type="ECO:0000313" key="3">
    <source>
        <dbReference type="EMBL" id="GAD53211.1"/>
    </source>
</evidence>
<evidence type="ECO:0000313" key="4">
    <source>
        <dbReference type="Proteomes" id="UP000016986"/>
    </source>
</evidence>
<organism evidence="3 4">
    <name type="scientific">Halarchaeum acidiphilum MH1-52-1</name>
    <dbReference type="NCBI Taxonomy" id="1261545"/>
    <lineage>
        <taxon>Archaea</taxon>
        <taxon>Methanobacteriati</taxon>
        <taxon>Methanobacteriota</taxon>
        <taxon>Stenosarchaea group</taxon>
        <taxon>Halobacteria</taxon>
        <taxon>Halobacteriales</taxon>
        <taxon>Halobacteriaceae</taxon>
    </lineage>
</organism>
<accession>U2YG63</accession>
<gene>
    <name evidence="3" type="ORF">MBEHAL_1971</name>
</gene>
<feature type="region of interest" description="Disordered" evidence="1">
    <location>
        <begin position="1"/>
        <end position="24"/>
    </location>
</feature>
<dbReference type="SUPFAM" id="SSF56300">
    <property type="entry name" value="Metallo-dependent phosphatases"/>
    <property type="match status" value="1"/>
</dbReference>
<keyword evidence="4" id="KW-1185">Reference proteome</keyword>
<reference evidence="3 4" key="1">
    <citation type="submission" date="2013-09" db="EMBL/GenBank/DDBJ databases">
        <title>Whole genome sequencing of Halarchaeum acidiphilum strain MH1-52-1.</title>
        <authorList>
            <person name="Shimane Y."/>
            <person name="Minegishi H."/>
            <person name="Nishi S."/>
            <person name="Echigo A."/>
            <person name="Shuto A."/>
            <person name="Konishi M."/>
            <person name="Ito T."/>
            <person name="Ohkuma M."/>
            <person name="Ohta Y."/>
            <person name="Nagano Y."/>
            <person name="Tsubouchi T."/>
            <person name="Mori K."/>
            <person name="Usui K."/>
            <person name="Kamekura M."/>
            <person name="Usami R."/>
            <person name="Takaki Y."/>
            <person name="Hatada Y."/>
        </authorList>
    </citation>
    <scope>NUCLEOTIDE SEQUENCE [LARGE SCALE GENOMIC DNA]</scope>
    <source>
        <strain evidence="3 4">JCM 16109</strain>
    </source>
</reference>
<evidence type="ECO:0000256" key="1">
    <source>
        <dbReference type="SAM" id="MobiDB-lite"/>
    </source>
</evidence>
<dbReference type="eggNOG" id="arCOG01153">
    <property type="taxonomic scope" value="Archaea"/>
</dbReference>
<proteinExistence type="predicted"/>
<comment type="caution">
    <text evidence="3">The sequence shown here is derived from an EMBL/GenBank/DDBJ whole genome shotgun (WGS) entry which is preliminary data.</text>
</comment>
<dbReference type="AlphaFoldDB" id="U2YG63"/>
<dbReference type="Proteomes" id="UP000016986">
    <property type="component" value="Unassembled WGS sequence"/>
</dbReference>
<evidence type="ECO:0000259" key="2">
    <source>
        <dbReference type="Pfam" id="PF00149"/>
    </source>
</evidence>
<sequence>MASVPANMRPHDPSEGDVASALRAASDMPVPPFAHLDRPAGPKARVLVLADVHADPDGEPGSWKCYEHGLARLRRGLAEARRLDVDAVLVAGDLTRDAGAAAFDRVSNAFATFDGPVLCVPGNHDVPKAYRDAASVHAFRESHTPGILPYARRVGVPETTADSGADRKATGAPPHVVGLDTASAVTDSAGGRVTDADGLDAAYDAACDGSPRSRAVAANFADGYLDAFPLIDERVGSTGTSARPAADDR</sequence>
<dbReference type="GO" id="GO:0016787">
    <property type="term" value="F:hydrolase activity"/>
    <property type="evidence" value="ECO:0007669"/>
    <property type="project" value="InterPro"/>
</dbReference>
<dbReference type="InterPro" id="IPR004843">
    <property type="entry name" value="Calcineurin-like_PHP"/>
</dbReference>
<dbReference type="Gene3D" id="3.60.21.10">
    <property type="match status" value="1"/>
</dbReference>
<dbReference type="InterPro" id="IPR029052">
    <property type="entry name" value="Metallo-depent_PP-like"/>
</dbReference>